<keyword evidence="1" id="KW-1015">Disulfide bond</keyword>
<evidence type="ECO:0000256" key="1">
    <source>
        <dbReference type="ARBA" id="ARBA00023157"/>
    </source>
</evidence>
<proteinExistence type="inferred from homology"/>
<dbReference type="SUPFAM" id="SSF53474">
    <property type="entry name" value="alpha/beta-Hydrolases"/>
    <property type="match status" value="1"/>
</dbReference>
<dbReference type="Gene3D" id="3.40.50.1820">
    <property type="entry name" value="alpha/beta hydrolase"/>
    <property type="match status" value="1"/>
</dbReference>
<dbReference type="InterPro" id="IPR002921">
    <property type="entry name" value="Fungal_lipase-type"/>
</dbReference>
<feature type="domain" description="Fungal lipase-type" evidence="5">
    <location>
        <begin position="181"/>
        <end position="325"/>
    </location>
</feature>
<reference evidence="6" key="1">
    <citation type="submission" date="2021-02" db="EMBL/GenBank/DDBJ databases">
        <title>Psilocybe cubensis genome.</title>
        <authorList>
            <person name="Mckernan K.J."/>
            <person name="Crawford S."/>
            <person name="Trippe A."/>
            <person name="Kane L.T."/>
            <person name="Mclaughlin S."/>
        </authorList>
    </citation>
    <scope>NUCLEOTIDE SEQUENCE [LARGE SCALE GENOMIC DNA]</scope>
    <source>
        <strain evidence="6">MGC-MH-2018</strain>
    </source>
</reference>
<organism evidence="6">
    <name type="scientific">Psilocybe cubensis</name>
    <name type="common">Psychedelic mushroom</name>
    <name type="synonym">Stropharia cubensis</name>
    <dbReference type="NCBI Taxonomy" id="181762"/>
    <lineage>
        <taxon>Eukaryota</taxon>
        <taxon>Fungi</taxon>
        <taxon>Dikarya</taxon>
        <taxon>Basidiomycota</taxon>
        <taxon>Agaricomycotina</taxon>
        <taxon>Agaricomycetes</taxon>
        <taxon>Agaricomycetidae</taxon>
        <taxon>Agaricales</taxon>
        <taxon>Agaricineae</taxon>
        <taxon>Strophariaceae</taxon>
        <taxon>Psilocybe</taxon>
    </lineage>
</organism>
<comment type="caution">
    <text evidence="6">The sequence shown here is derived from an EMBL/GenBank/DDBJ whole genome shotgun (WGS) entry which is preliminary data.</text>
</comment>
<dbReference type="GO" id="GO:0006629">
    <property type="term" value="P:lipid metabolic process"/>
    <property type="evidence" value="ECO:0007669"/>
    <property type="project" value="InterPro"/>
</dbReference>
<name>A0A8H7XZ06_PSICU</name>
<comment type="similarity">
    <text evidence="2">Belongs to the AB hydrolase superfamily. Lipase family. Class 3 subfamily.</text>
</comment>
<gene>
    <name evidence="6" type="ORF">JR316_006790</name>
</gene>
<sequence>MIIGPARSIITGPTTTDWRYNHISILNSDETAALALKLNASRYFKSPSVWSAKKALAMFSLTSYNLTEEQRRMYASEKAENFRWISKIVATYSSYTLTEADLAPESLYLELAELGEFAEIAYNLVPTEFILDNYEKLRQPGYPLEYHNALGDVKLLSSFRGTFADLPVNVIYRPSTKQLLVAVSGTSSIKHAFQDLRVLKTSHPSKRGSVHSGFWALYQGIRSIVLDLIRQGITSHSPAELVLTGHSMGGSICYLLGIELLAHDEYLVPRLRLKIAVFGCPRAGDARLVDYYRELVAAFRKREGNDAFTEYVVKGYNDGVPALPPTRFGYRHFCQEPFYLVGGKLYRTPSTEAEHALFRVESDNNDDQNKFILFPKGGHNYYNGRDLEKFSRRMNWLIQSIPTQDGWEERYAEIAKKHT</sequence>
<evidence type="ECO:0000256" key="3">
    <source>
        <dbReference type="ARBA" id="ARBA00047591"/>
    </source>
</evidence>
<evidence type="ECO:0000313" key="6">
    <source>
        <dbReference type="EMBL" id="KAG5168195.1"/>
    </source>
</evidence>
<comment type="catalytic activity">
    <reaction evidence="3">
        <text>a diacylglycerol + H2O = a monoacylglycerol + a fatty acid + H(+)</text>
        <dbReference type="Rhea" id="RHEA:32731"/>
        <dbReference type="ChEBI" id="CHEBI:15377"/>
        <dbReference type="ChEBI" id="CHEBI:15378"/>
        <dbReference type="ChEBI" id="CHEBI:17408"/>
        <dbReference type="ChEBI" id="CHEBI:18035"/>
        <dbReference type="ChEBI" id="CHEBI:28868"/>
    </reaction>
</comment>
<dbReference type="PANTHER" id="PTHR45856">
    <property type="entry name" value="ALPHA/BETA-HYDROLASES SUPERFAMILY PROTEIN"/>
    <property type="match status" value="1"/>
</dbReference>
<dbReference type="InterPro" id="IPR051218">
    <property type="entry name" value="Sec_MonoDiacylglyc_Lipase"/>
</dbReference>
<dbReference type="InterPro" id="IPR029058">
    <property type="entry name" value="AB_hydrolase_fold"/>
</dbReference>
<dbReference type="AlphaFoldDB" id="A0A8H7XZ06"/>
<evidence type="ECO:0000259" key="5">
    <source>
        <dbReference type="Pfam" id="PF01764"/>
    </source>
</evidence>
<dbReference type="CDD" id="cd00519">
    <property type="entry name" value="Lipase_3"/>
    <property type="match status" value="1"/>
</dbReference>
<comment type="catalytic activity">
    <reaction evidence="4">
        <text>a monoacylglycerol + H2O = glycerol + a fatty acid + H(+)</text>
        <dbReference type="Rhea" id="RHEA:15245"/>
        <dbReference type="ChEBI" id="CHEBI:15377"/>
        <dbReference type="ChEBI" id="CHEBI:15378"/>
        <dbReference type="ChEBI" id="CHEBI:17408"/>
        <dbReference type="ChEBI" id="CHEBI:17754"/>
        <dbReference type="ChEBI" id="CHEBI:28868"/>
    </reaction>
</comment>
<evidence type="ECO:0000256" key="4">
    <source>
        <dbReference type="ARBA" id="ARBA00048461"/>
    </source>
</evidence>
<accession>A0A8H7XZ06</accession>
<dbReference type="PANTHER" id="PTHR45856:SF25">
    <property type="entry name" value="FUNGAL LIPASE-LIKE DOMAIN-CONTAINING PROTEIN"/>
    <property type="match status" value="1"/>
</dbReference>
<dbReference type="EMBL" id="JAFIQS010000006">
    <property type="protein sequence ID" value="KAG5168195.1"/>
    <property type="molecule type" value="Genomic_DNA"/>
</dbReference>
<evidence type="ECO:0000256" key="2">
    <source>
        <dbReference type="ARBA" id="ARBA00043996"/>
    </source>
</evidence>
<protein>
    <recommendedName>
        <fullName evidence="5">Fungal lipase-type domain-containing protein</fullName>
    </recommendedName>
</protein>
<dbReference type="Pfam" id="PF01764">
    <property type="entry name" value="Lipase_3"/>
    <property type="match status" value="1"/>
</dbReference>